<comment type="caution">
    <text evidence="1">The sequence shown here is derived from an EMBL/GenBank/DDBJ whole genome shotgun (WGS) entry which is preliminary data.</text>
</comment>
<gene>
    <name evidence="1" type="ORF">AYP45_10710</name>
</gene>
<evidence type="ECO:0000313" key="2">
    <source>
        <dbReference type="Proteomes" id="UP000189681"/>
    </source>
</evidence>
<accession>A0A1V4ASN8</accession>
<organism evidence="1 2">
    <name type="scientific">Candidatus Brocadia carolinensis</name>
    <dbReference type="NCBI Taxonomy" id="1004156"/>
    <lineage>
        <taxon>Bacteria</taxon>
        <taxon>Pseudomonadati</taxon>
        <taxon>Planctomycetota</taxon>
        <taxon>Candidatus Brocadiia</taxon>
        <taxon>Candidatus Brocadiales</taxon>
        <taxon>Candidatus Brocadiaceae</taxon>
        <taxon>Candidatus Brocadia</taxon>
    </lineage>
</organism>
<dbReference type="Proteomes" id="UP000189681">
    <property type="component" value="Unassembled WGS sequence"/>
</dbReference>
<dbReference type="EMBL" id="AYTS01000095">
    <property type="protein sequence ID" value="OOP56152.1"/>
    <property type="molecule type" value="Genomic_DNA"/>
</dbReference>
<reference evidence="1 2" key="1">
    <citation type="journal article" date="2017" name="Water Res.">
        <title>Discovery and metagenomic analysis of an anammox bacterial enrichment related to Candidatus "Brocadia caroliniensis" in a full-scale glycerol-fed nitritation-denitritation separate centrate treatment process.</title>
        <authorList>
            <person name="Park H."/>
            <person name="Brotto A.C."/>
            <person name="van Loosdrecht M.C."/>
            <person name="Chandran K."/>
        </authorList>
    </citation>
    <scope>NUCLEOTIDE SEQUENCE [LARGE SCALE GENOMIC DNA]</scope>
    <source>
        <strain evidence="1">26THWARD</strain>
    </source>
</reference>
<evidence type="ECO:0000313" key="1">
    <source>
        <dbReference type="EMBL" id="OOP56152.1"/>
    </source>
</evidence>
<dbReference type="STRING" id="1004156.AYP45_10710"/>
<protein>
    <submittedName>
        <fullName evidence="1">Uncharacterized protein</fullName>
    </submittedName>
</protein>
<proteinExistence type="predicted"/>
<dbReference type="AlphaFoldDB" id="A0A1V4ASN8"/>
<name>A0A1V4ASN8_9BACT</name>
<sequence>MKKRVGILWTSQFPECACPQVVSLQQNPMAEKRIAGFLCKNLLQYFKILLNFIQKFVSLINHKFNYLILCFFTYFRGANQL</sequence>